<organism evidence="2">
    <name type="scientific">uncultured Caudovirales phage</name>
    <dbReference type="NCBI Taxonomy" id="2100421"/>
    <lineage>
        <taxon>Viruses</taxon>
        <taxon>Duplodnaviria</taxon>
        <taxon>Heunggongvirae</taxon>
        <taxon>Uroviricota</taxon>
        <taxon>Caudoviricetes</taxon>
        <taxon>Peduoviridae</taxon>
        <taxon>Maltschvirus</taxon>
        <taxon>Maltschvirus maltsch</taxon>
    </lineage>
</organism>
<dbReference type="EMBL" id="LR796785">
    <property type="protein sequence ID" value="CAB4166480.1"/>
    <property type="molecule type" value="Genomic_DNA"/>
</dbReference>
<evidence type="ECO:0008006" key="3">
    <source>
        <dbReference type="Google" id="ProtNLM"/>
    </source>
</evidence>
<evidence type="ECO:0000313" key="2">
    <source>
        <dbReference type="EMBL" id="CAB4166480.1"/>
    </source>
</evidence>
<accession>A0A6J5P3K6</accession>
<gene>
    <name evidence="2" type="ORF">UFOVP840_34</name>
</gene>
<sequence length="430" mass="47233">MGGKSSPPPAPDYTGAALAEAQASRENLNTQNYANRPTINTPWGTQSWQTNATIDPATGQAVTQWTQNTNLTPESQAALDSQMALQQGRSELAGSFMNRVGQEYAQPFDYSNLPDTYNPAAPRNLQTGIGTQDVQRGLNFGDNPAMPQFDSGYRDQVANQLMERMQPQFDRQRGQLETQLANQGFERGSQAYTQALDDMQQSQSKERFNALDMAGSEAQRLYGMQMGQRQQAFSEDQAGGNFANQASQQAFQQNMAAGQFGNNALQTQQNMDASYANQMNTLRQQAIAEQAQRRGMSLNEMNALLSGQQVSMPNMPSFNQAGISQTPQLMNAAQNQYSAAMDAYNAQQQQSASMMGGLTSLASTAMMFSDRRLKRRIKRVGTHAIGVGIYDYQIFGYPQRGVLAQEVQAVRPDLVSKHPSGFLQVNYGGL</sequence>
<evidence type="ECO:0000256" key="1">
    <source>
        <dbReference type="SAM" id="MobiDB-lite"/>
    </source>
</evidence>
<name>A0A6J5P3K6_9CAUD</name>
<reference evidence="2" key="1">
    <citation type="submission" date="2020-04" db="EMBL/GenBank/DDBJ databases">
        <authorList>
            <person name="Chiriac C."/>
            <person name="Salcher M."/>
            <person name="Ghai R."/>
            <person name="Kavagutti S V."/>
        </authorList>
    </citation>
    <scope>NUCLEOTIDE SEQUENCE</scope>
</reference>
<protein>
    <recommendedName>
        <fullName evidence="3">Intramolecular chaperone auto-processing domain containing protein</fullName>
    </recommendedName>
</protein>
<proteinExistence type="predicted"/>
<feature type="region of interest" description="Disordered" evidence="1">
    <location>
        <begin position="28"/>
        <end position="50"/>
    </location>
</feature>